<evidence type="ECO:0000313" key="2">
    <source>
        <dbReference type="Proteomes" id="UP000238650"/>
    </source>
</evidence>
<dbReference type="EMBL" id="MWZD01000007">
    <property type="protein sequence ID" value="PRI12655.1"/>
    <property type="molecule type" value="Genomic_DNA"/>
</dbReference>
<proteinExistence type="predicted"/>
<keyword evidence="2" id="KW-1185">Reference proteome</keyword>
<dbReference type="RefSeq" id="WP_105803881.1">
    <property type="nucleotide sequence ID" value="NZ_MWZD01000007.1"/>
</dbReference>
<dbReference type="AlphaFoldDB" id="A0A2S9QST4"/>
<organism evidence="1 2">
    <name type="scientific">Leucobacter massiliensis</name>
    <dbReference type="NCBI Taxonomy" id="1686285"/>
    <lineage>
        <taxon>Bacteria</taxon>
        <taxon>Bacillati</taxon>
        <taxon>Actinomycetota</taxon>
        <taxon>Actinomycetes</taxon>
        <taxon>Micrococcales</taxon>
        <taxon>Microbacteriaceae</taxon>
        <taxon>Leucobacter</taxon>
    </lineage>
</organism>
<name>A0A2S9QST4_9MICO</name>
<comment type="caution">
    <text evidence="1">The sequence shown here is derived from an EMBL/GenBank/DDBJ whole genome shotgun (WGS) entry which is preliminary data.</text>
</comment>
<protein>
    <submittedName>
        <fullName evidence="1">Uncharacterized protein</fullName>
    </submittedName>
</protein>
<dbReference type="Proteomes" id="UP000238650">
    <property type="component" value="Unassembled WGS sequence"/>
</dbReference>
<gene>
    <name evidence="1" type="ORF">B4915_00220</name>
</gene>
<sequence length="155" mass="18038">MTMIDERLAKVGLLYEANALFEFEEIGAVETEFAPMPLNEFAEIVMQEEPMSIRECLQKHYLDHDTTGEVFVRPEMWGLISFICNPTESMYLCDHELVNWDFLDSLERFGILQSLGETAWGVMDQRSVFSPHAIFMFFDRGEGEEEPEILVWEVL</sequence>
<accession>A0A2S9QST4</accession>
<evidence type="ECO:0000313" key="1">
    <source>
        <dbReference type="EMBL" id="PRI12655.1"/>
    </source>
</evidence>
<reference evidence="1 2" key="1">
    <citation type="journal article" date="2017" name="New Microbes New Infect">
        <title>Genome sequence of 'Leucobacter massiliensis' sp. nov. isolated from human pharynx after travel to the 2014 Hajj.</title>
        <authorList>
            <person name="Leangapichart T."/>
            <person name="Gautret P."/>
            <person name="Nguyen T.T."/>
            <person name="Armstrong N."/>
            <person name="Rolain J.M."/>
        </authorList>
    </citation>
    <scope>NUCLEOTIDE SEQUENCE [LARGE SCALE GENOMIC DNA]</scope>
    <source>
        <strain evidence="1 2">122RC15</strain>
    </source>
</reference>